<evidence type="ECO:0000313" key="7">
    <source>
        <dbReference type="EMBL" id="NYE07055.1"/>
    </source>
</evidence>
<dbReference type="Proteomes" id="UP000548423">
    <property type="component" value="Unassembled WGS sequence"/>
</dbReference>
<evidence type="ECO:0000256" key="4">
    <source>
        <dbReference type="ARBA" id="ARBA00022989"/>
    </source>
</evidence>
<dbReference type="InterPro" id="IPR001851">
    <property type="entry name" value="ABC_transp_permease"/>
</dbReference>
<dbReference type="EMBL" id="JACCBX010000008">
    <property type="protein sequence ID" value="NYE07055.1"/>
    <property type="molecule type" value="Genomic_DNA"/>
</dbReference>
<feature type="transmembrane region" description="Helical" evidence="6">
    <location>
        <begin position="93"/>
        <end position="109"/>
    </location>
</feature>
<dbReference type="Pfam" id="PF02653">
    <property type="entry name" value="BPD_transp_2"/>
    <property type="match status" value="1"/>
</dbReference>
<keyword evidence="4 6" id="KW-1133">Transmembrane helix</keyword>
<comment type="subcellular location">
    <subcellularLocation>
        <location evidence="1">Cell membrane</location>
        <topology evidence="1">Multi-pass membrane protein</topology>
    </subcellularLocation>
</comment>
<accession>A0A852TG63</accession>
<feature type="transmembrane region" description="Helical" evidence="6">
    <location>
        <begin position="266"/>
        <end position="289"/>
    </location>
</feature>
<evidence type="ECO:0000313" key="8">
    <source>
        <dbReference type="Proteomes" id="UP000548423"/>
    </source>
</evidence>
<reference evidence="8" key="1">
    <citation type="submission" date="2020-07" db="EMBL/GenBank/DDBJ databases">
        <authorList>
            <person name="Partida-Martinez L."/>
            <person name="Huntemann M."/>
            <person name="Clum A."/>
            <person name="Wang J."/>
            <person name="Palaniappan K."/>
            <person name="Ritter S."/>
            <person name="Chen I.-M."/>
            <person name="Stamatis D."/>
            <person name="Reddy T."/>
            <person name="O'Malley R."/>
            <person name="Daum C."/>
            <person name="Shapiro N."/>
            <person name="Ivanova N."/>
            <person name="Kyrpides N."/>
            <person name="Woyke T."/>
        </authorList>
    </citation>
    <scope>NUCLEOTIDE SEQUENCE [LARGE SCALE GENOMIC DNA]</scope>
    <source>
        <strain evidence="8">AT2.8</strain>
    </source>
</reference>
<evidence type="ECO:0000256" key="2">
    <source>
        <dbReference type="ARBA" id="ARBA00022475"/>
    </source>
</evidence>
<organism evidence="7 8">
    <name type="scientific">Neobacillus niacini</name>
    <dbReference type="NCBI Taxonomy" id="86668"/>
    <lineage>
        <taxon>Bacteria</taxon>
        <taxon>Bacillati</taxon>
        <taxon>Bacillota</taxon>
        <taxon>Bacilli</taxon>
        <taxon>Bacillales</taxon>
        <taxon>Bacillaceae</taxon>
        <taxon>Neobacillus</taxon>
    </lineage>
</organism>
<comment type="caution">
    <text evidence="7">The sequence shown here is derived from an EMBL/GenBank/DDBJ whole genome shotgun (WGS) entry which is preliminary data.</text>
</comment>
<sequence>MEILVFLSGLIALGGIYAMLAVALNVNGGLLGLWDLGVVGYFAVGAYSYTLLTIDAPEGLGLPMIAGVIGSVIITGLLSLFIGYTSLRLQSEYLLITTFAFAEIIRIVAGNEEWLTNGNIGFFGLEKPFQEFIPGANYMLFFTGLVLLSLAIFYFFAQRLADSPMGRYMRAIRENEIVTQSIGKKIFATKLKVFVLSSSMVGLVGCFYVWYMSIIAPNMFTSAITFTVWTALVLGGIGNNRGAVIGAFVLILVQEATRFIPVPAEYSVVLAGLRQFVSGMMLILVLRFLPQGLIAEKFKSVEKLFKFHDNSLILEPKGVGKNAASQGAE</sequence>
<evidence type="ECO:0000256" key="5">
    <source>
        <dbReference type="ARBA" id="ARBA00023136"/>
    </source>
</evidence>
<feature type="transmembrane region" description="Helical" evidence="6">
    <location>
        <begin position="60"/>
        <end position="81"/>
    </location>
</feature>
<evidence type="ECO:0000256" key="6">
    <source>
        <dbReference type="SAM" id="Phobius"/>
    </source>
</evidence>
<dbReference type="GO" id="GO:0015658">
    <property type="term" value="F:branched-chain amino acid transmembrane transporter activity"/>
    <property type="evidence" value="ECO:0007669"/>
    <property type="project" value="InterPro"/>
</dbReference>
<dbReference type="InterPro" id="IPR043428">
    <property type="entry name" value="LivM-like"/>
</dbReference>
<dbReference type="CDD" id="cd06581">
    <property type="entry name" value="TM_PBP1_LivM_like"/>
    <property type="match status" value="1"/>
</dbReference>
<keyword evidence="5 6" id="KW-0472">Membrane</keyword>
<dbReference type="PANTHER" id="PTHR30482:SF10">
    <property type="entry name" value="HIGH-AFFINITY BRANCHED-CHAIN AMINO ACID TRANSPORT PROTEIN BRAE"/>
    <property type="match status" value="1"/>
</dbReference>
<feature type="transmembrane region" description="Helical" evidence="6">
    <location>
        <begin position="193"/>
        <end position="211"/>
    </location>
</feature>
<keyword evidence="2" id="KW-1003">Cell membrane</keyword>
<feature type="transmembrane region" description="Helical" evidence="6">
    <location>
        <begin position="33"/>
        <end position="54"/>
    </location>
</feature>
<evidence type="ECO:0000256" key="3">
    <source>
        <dbReference type="ARBA" id="ARBA00022692"/>
    </source>
</evidence>
<feature type="transmembrane region" description="Helical" evidence="6">
    <location>
        <begin position="242"/>
        <end position="260"/>
    </location>
</feature>
<keyword evidence="3 6" id="KW-0812">Transmembrane</keyword>
<gene>
    <name evidence="7" type="ORF">F4694_003840</name>
</gene>
<feature type="transmembrane region" description="Helical" evidence="6">
    <location>
        <begin position="6"/>
        <end position="26"/>
    </location>
</feature>
<dbReference type="AlphaFoldDB" id="A0A852TG63"/>
<dbReference type="PANTHER" id="PTHR30482">
    <property type="entry name" value="HIGH-AFFINITY BRANCHED-CHAIN AMINO ACID TRANSPORT SYSTEM PERMEASE"/>
    <property type="match status" value="1"/>
</dbReference>
<feature type="transmembrane region" description="Helical" evidence="6">
    <location>
        <begin position="138"/>
        <end position="157"/>
    </location>
</feature>
<dbReference type="GO" id="GO:0005886">
    <property type="term" value="C:plasma membrane"/>
    <property type="evidence" value="ECO:0007669"/>
    <property type="project" value="UniProtKB-SubCell"/>
</dbReference>
<proteinExistence type="predicted"/>
<protein>
    <submittedName>
        <fullName evidence="7">Branched-chain amino acid transport system permease protein</fullName>
    </submittedName>
</protein>
<reference evidence="8" key="2">
    <citation type="submission" date="2020-08" db="EMBL/GenBank/DDBJ databases">
        <title>The Agave Microbiome: Exploring the role of microbial communities in plant adaptations to desert environments.</title>
        <authorList>
            <person name="Partida-Martinez L.P."/>
        </authorList>
    </citation>
    <scope>NUCLEOTIDE SEQUENCE [LARGE SCALE GENOMIC DNA]</scope>
    <source>
        <strain evidence="8">AT2.8</strain>
    </source>
</reference>
<evidence type="ECO:0000256" key="1">
    <source>
        <dbReference type="ARBA" id="ARBA00004651"/>
    </source>
</evidence>
<name>A0A852TG63_9BACI</name>